<dbReference type="Gene3D" id="2.60.120.10">
    <property type="entry name" value="Jelly Rolls"/>
    <property type="match status" value="1"/>
</dbReference>
<dbReference type="CDD" id="cd00038">
    <property type="entry name" value="CAP_ED"/>
    <property type="match status" value="1"/>
</dbReference>
<accession>A0ABT0TIU7</accession>
<dbReference type="RefSeq" id="WP_250581860.1">
    <property type="nucleotide sequence ID" value="NZ_JAMLJN010000005.1"/>
</dbReference>
<dbReference type="Pfam" id="PF00027">
    <property type="entry name" value="cNMP_binding"/>
    <property type="match status" value="1"/>
</dbReference>
<protein>
    <submittedName>
        <fullName evidence="2">Crp/Fnr family transcriptional regulator</fullName>
    </submittedName>
</protein>
<keyword evidence="3" id="KW-1185">Reference proteome</keyword>
<reference evidence="2 3" key="1">
    <citation type="submission" date="2022-05" db="EMBL/GenBank/DDBJ databases">
        <title>Flavobacterium sp., isolated from activated sludge.</title>
        <authorList>
            <person name="Ran Q."/>
        </authorList>
    </citation>
    <scope>NUCLEOTIDE SEQUENCE [LARGE SCALE GENOMIC DNA]</scope>
    <source>
        <strain evidence="2 3">HXWNR69</strain>
    </source>
</reference>
<dbReference type="InterPro" id="IPR014710">
    <property type="entry name" value="RmlC-like_jellyroll"/>
</dbReference>
<evidence type="ECO:0000259" key="1">
    <source>
        <dbReference type="Pfam" id="PF00027"/>
    </source>
</evidence>
<dbReference type="InterPro" id="IPR000595">
    <property type="entry name" value="cNMP-bd_dom"/>
</dbReference>
<name>A0ABT0TIU7_9FLAO</name>
<comment type="caution">
    <text evidence="2">The sequence shown here is derived from an EMBL/GenBank/DDBJ whole genome shotgun (WGS) entry which is preliminary data.</text>
</comment>
<dbReference type="InterPro" id="IPR018490">
    <property type="entry name" value="cNMP-bd_dom_sf"/>
</dbReference>
<evidence type="ECO:0000313" key="2">
    <source>
        <dbReference type="EMBL" id="MCL9770340.1"/>
    </source>
</evidence>
<organism evidence="2 3">
    <name type="scientific">Flavobacterium fragile</name>
    <dbReference type="NCBI Taxonomy" id="2949085"/>
    <lineage>
        <taxon>Bacteria</taxon>
        <taxon>Pseudomonadati</taxon>
        <taxon>Bacteroidota</taxon>
        <taxon>Flavobacteriia</taxon>
        <taxon>Flavobacteriales</taxon>
        <taxon>Flavobacteriaceae</taxon>
        <taxon>Flavobacterium</taxon>
    </lineage>
</organism>
<dbReference type="Proteomes" id="UP001203342">
    <property type="component" value="Unassembled WGS sequence"/>
</dbReference>
<gene>
    <name evidence="2" type="ORF">NAT47_07910</name>
</gene>
<evidence type="ECO:0000313" key="3">
    <source>
        <dbReference type="Proteomes" id="UP001203342"/>
    </source>
</evidence>
<dbReference type="EMBL" id="JAMLJN010000005">
    <property type="protein sequence ID" value="MCL9770340.1"/>
    <property type="molecule type" value="Genomic_DNA"/>
</dbReference>
<sequence>MGLESILNNVKKYVTLTDEEVNIFTNLLVIQSVPKKTLLLQEGSVCDFEAFVNKGCLRTYYIDENGFEVILQFSIEDWWVSDIASFSMQQPSQLYIETLENSELFILTPETKEQLLAQVPKFERVFRLLLQRNLSATQNRLIQTISKPAQDKYLEFLKKYPTLPQRVAQHYIASYLGISPEFLSKIRNRLAKNS</sequence>
<dbReference type="SUPFAM" id="SSF51206">
    <property type="entry name" value="cAMP-binding domain-like"/>
    <property type="match status" value="1"/>
</dbReference>
<feature type="domain" description="Cyclic nucleotide-binding" evidence="1">
    <location>
        <begin position="31"/>
        <end position="118"/>
    </location>
</feature>
<proteinExistence type="predicted"/>